<keyword evidence="9 10" id="KW-0961">Cell wall biogenesis/degradation</keyword>
<dbReference type="RefSeq" id="WP_210120407.1">
    <property type="nucleotide sequence ID" value="NZ_CP054142.1"/>
</dbReference>
<sequence>MEKVVQYTLLTLDELLTAVAGYVVGRESGNAVFTSVVTDSRNVKTDSLFVPLIGEFQDGHKYIPQALEKGASVVFVAQSEYEKNKEYYEKLAKEGFSKRCSSSCDFAVFICVKNTLDALQAAAKAYVKKFPKLVRIGITGSSGKTTTKELIVSLLKQKYRVVYSEGNFNSETGLPLSVFKIKGDEQIGIFEMGMNHRGEIENLTNILRPQYALITNTGTAHIGLLGSRRNIAEEKKKIFKYIGKDGAAFIPAVDDFVDFLAEGVCGEVVRFGLGNYTTDAPCNSALSESAGAAVPDQSGASAAGSGLAVSGKSGAPVPPLKNITDLGIRGTKFDYRGVSIHLPLPGAYNLLNASAAIALAEKLELSPPQIKKGIESVAVMEGRNRVFDFTFRGKKITVFEDCYNANPDSVEKVLSLCLSVKGAKCLVLGDMLELGQESSDAHAAVGKSCVKFASEKDTKFIFVGPEMQKAAIAAEENGIKDIRVFKSYTDEDIKTIVSDVVLRLPRDTFILLKGSHGIGLERVTRQLQNMLREAEK</sequence>
<comment type="similarity">
    <text evidence="10">Belongs to the MurCDEF family. MurF subfamily.</text>
</comment>
<comment type="catalytic activity">
    <reaction evidence="10">
        <text>D-alanyl-D-alanine + UDP-N-acetyl-alpha-D-muramoyl-L-alanyl-gamma-D-glutamyl-meso-2,6-diaminopimelate + ATP = UDP-N-acetyl-alpha-D-muramoyl-L-alanyl-gamma-D-glutamyl-meso-2,6-diaminopimeloyl-D-alanyl-D-alanine + ADP + phosphate + H(+)</text>
        <dbReference type="Rhea" id="RHEA:28374"/>
        <dbReference type="ChEBI" id="CHEBI:15378"/>
        <dbReference type="ChEBI" id="CHEBI:30616"/>
        <dbReference type="ChEBI" id="CHEBI:43474"/>
        <dbReference type="ChEBI" id="CHEBI:57822"/>
        <dbReference type="ChEBI" id="CHEBI:61386"/>
        <dbReference type="ChEBI" id="CHEBI:83905"/>
        <dbReference type="ChEBI" id="CHEBI:456216"/>
        <dbReference type="EC" id="6.3.2.10"/>
    </reaction>
</comment>
<feature type="domain" description="Mur ligase C-terminal" evidence="12">
    <location>
        <begin position="394"/>
        <end position="515"/>
    </location>
</feature>
<evidence type="ECO:0000313" key="14">
    <source>
        <dbReference type="EMBL" id="QTQ13725.1"/>
    </source>
</evidence>
<evidence type="ECO:0000256" key="7">
    <source>
        <dbReference type="ARBA" id="ARBA00022984"/>
    </source>
</evidence>
<dbReference type="SUPFAM" id="SSF53244">
    <property type="entry name" value="MurD-like peptide ligases, peptide-binding domain"/>
    <property type="match status" value="1"/>
</dbReference>
<keyword evidence="6 10" id="KW-0133">Cell shape</keyword>
<evidence type="ECO:0000259" key="12">
    <source>
        <dbReference type="Pfam" id="PF02875"/>
    </source>
</evidence>
<feature type="domain" description="Mur ligase N-terminal catalytic" evidence="11">
    <location>
        <begin position="34"/>
        <end position="80"/>
    </location>
</feature>
<dbReference type="KEGG" id="tpav:HRQ91_04215"/>
<dbReference type="GO" id="GO:0071555">
    <property type="term" value="P:cell wall organization"/>
    <property type="evidence" value="ECO:0007669"/>
    <property type="project" value="UniProtKB-KW"/>
</dbReference>
<evidence type="ECO:0000256" key="5">
    <source>
        <dbReference type="ARBA" id="ARBA00022840"/>
    </source>
</evidence>
<dbReference type="GO" id="GO:0047480">
    <property type="term" value="F:UDP-N-acetylmuramoyl-tripeptide-D-alanyl-D-alanine ligase activity"/>
    <property type="evidence" value="ECO:0007669"/>
    <property type="project" value="UniProtKB-UniRule"/>
</dbReference>
<dbReference type="InterPro" id="IPR036615">
    <property type="entry name" value="Mur_ligase_C_dom_sf"/>
</dbReference>
<dbReference type="InterPro" id="IPR036565">
    <property type="entry name" value="Mur-like_cat_sf"/>
</dbReference>
<comment type="subcellular location">
    <subcellularLocation>
        <location evidence="10">Cytoplasm</location>
    </subcellularLocation>
</comment>
<dbReference type="InterPro" id="IPR005863">
    <property type="entry name" value="UDP-N-AcMur_synth"/>
</dbReference>
<keyword evidence="7 10" id="KW-0573">Peptidoglycan synthesis</keyword>
<dbReference type="Gene3D" id="3.90.190.20">
    <property type="entry name" value="Mur ligase, C-terminal domain"/>
    <property type="match status" value="1"/>
</dbReference>
<keyword evidence="4 10" id="KW-0547">Nucleotide-binding</keyword>
<dbReference type="PANTHER" id="PTHR43024:SF1">
    <property type="entry name" value="UDP-N-ACETYLMURAMOYL-TRIPEPTIDE--D-ALANYL-D-ALANINE LIGASE"/>
    <property type="match status" value="1"/>
</dbReference>
<dbReference type="InterPro" id="IPR004101">
    <property type="entry name" value="Mur_ligase_C"/>
</dbReference>
<dbReference type="GO" id="GO:0008360">
    <property type="term" value="P:regulation of cell shape"/>
    <property type="evidence" value="ECO:0007669"/>
    <property type="project" value="UniProtKB-KW"/>
</dbReference>
<dbReference type="EMBL" id="CP054142">
    <property type="protein sequence ID" value="QTQ13725.1"/>
    <property type="molecule type" value="Genomic_DNA"/>
</dbReference>
<dbReference type="PANTHER" id="PTHR43024">
    <property type="entry name" value="UDP-N-ACETYLMURAMOYL-TRIPEPTIDE--D-ALANYL-D-ALANINE LIGASE"/>
    <property type="match status" value="1"/>
</dbReference>
<evidence type="ECO:0000256" key="9">
    <source>
        <dbReference type="ARBA" id="ARBA00023316"/>
    </source>
</evidence>
<proteinExistence type="inferred from homology"/>
<dbReference type="GO" id="GO:0051301">
    <property type="term" value="P:cell division"/>
    <property type="evidence" value="ECO:0007669"/>
    <property type="project" value="UniProtKB-KW"/>
</dbReference>
<evidence type="ECO:0000256" key="2">
    <source>
        <dbReference type="ARBA" id="ARBA00022598"/>
    </source>
</evidence>
<dbReference type="GO" id="GO:0009252">
    <property type="term" value="P:peptidoglycan biosynthetic process"/>
    <property type="evidence" value="ECO:0007669"/>
    <property type="project" value="UniProtKB-UniRule"/>
</dbReference>
<evidence type="ECO:0000256" key="3">
    <source>
        <dbReference type="ARBA" id="ARBA00022618"/>
    </source>
</evidence>
<evidence type="ECO:0000256" key="10">
    <source>
        <dbReference type="HAMAP-Rule" id="MF_02019"/>
    </source>
</evidence>
<dbReference type="SUPFAM" id="SSF63418">
    <property type="entry name" value="MurE/MurF N-terminal domain"/>
    <property type="match status" value="1"/>
</dbReference>
<evidence type="ECO:0000313" key="15">
    <source>
        <dbReference type="Proteomes" id="UP000671908"/>
    </source>
</evidence>
<keyword evidence="3 10" id="KW-0132">Cell division</keyword>
<dbReference type="SUPFAM" id="SSF53623">
    <property type="entry name" value="MurD-like peptide ligases, catalytic domain"/>
    <property type="match status" value="1"/>
</dbReference>
<evidence type="ECO:0000259" key="13">
    <source>
        <dbReference type="Pfam" id="PF08245"/>
    </source>
</evidence>
<dbReference type="Pfam" id="PF08245">
    <property type="entry name" value="Mur_ligase_M"/>
    <property type="match status" value="1"/>
</dbReference>
<dbReference type="AlphaFoldDB" id="A0A975IE65"/>
<dbReference type="Pfam" id="PF02875">
    <property type="entry name" value="Mur_ligase_C"/>
    <property type="match status" value="1"/>
</dbReference>
<evidence type="ECO:0000256" key="6">
    <source>
        <dbReference type="ARBA" id="ARBA00022960"/>
    </source>
</evidence>
<reference evidence="14 15" key="1">
    <citation type="journal article" date="2021" name="Microbiol. Resour. Announc.">
        <title>Complete Genome Sequences of Three Human Oral Treponema parvum Isolates.</title>
        <authorList>
            <person name="Zeng H."/>
            <person name="Watt R.M."/>
        </authorList>
    </citation>
    <scope>NUCLEOTIDE SEQUENCE [LARGE SCALE GENOMIC DNA]</scope>
    <source>
        <strain evidence="14 15">ATCC 700770</strain>
    </source>
</reference>
<feature type="binding site" evidence="10">
    <location>
        <begin position="140"/>
        <end position="146"/>
    </location>
    <ligand>
        <name>ATP</name>
        <dbReference type="ChEBI" id="CHEBI:30616"/>
    </ligand>
</feature>
<dbReference type="Proteomes" id="UP000671908">
    <property type="component" value="Chromosome"/>
</dbReference>
<evidence type="ECO:0000256" key="4">
    <source>
        <dbReference type="ARBA" id="ARBA00022741"/>
    </source>
</evidence>
<dbReference type="InterPro" id="IPR013221">
    <property type="entry name" value="Mur_ligase_cen"/>
</dbReference>
<keyword evidence="1 10" id="KW-0963">Cytoplasm</keyword>
<organism evidence="14 15">
    <name type="scientific">Treponema parvum</name>
    <dbReference type="NCBI Taxonomy" id="138851"/>
    <lineage>
        <taxon>Bacteria</taxon>
        <taxon>Pseudomonadati</taxon>
        <taxon>Spirochaetota</taxon>
        <taxon>Spirochaetia</taxon>
        <taxon>Spirochaetales</taxon>
        <taxon>Treponemataceae</taxon>
        <taxon>Treponema</taxon>
    </lineage>
</organism>
<accession>A0A975IE65</accession>
<dbReference type="InterPro" id="IPR000713">
    <property type="entry name" value="Mur_ligase_N"/>
</dbReference>
<dbReference type="GO" id="GO:0005737">
    <property type="term" value="C:cytoplasm"/>
    <property type="evidence" value="ECO:0007669"/>
    <property type="project" value="UniProtKB-SubCell"/>
</dbReference>
<dbReference type="HAMAP" id="MF_02019">
    <property type="entry name" value="MurF"/>
    <property type="match status" value="1"/>
</dbReference>
<name>A0A975IE65_9SPIR</name>
<dbReference type="Pfam" id="PF01225">
    <property type="entry name" value="Mur_ligase"/>
    <property type="match status" value="1"/>
</dbReference>
<keyword evidence="15" id="KW-1185">Reference proteome</keyword>
<evidence type="ECO:0000256" key="8">
    <source>
        <dbReference type="ARBA" id="ARBA00023306"/>
    </source>
</evidence>
<protein>
    <recommendedName>
        <fullName evidence="10">UDP-N-acetylmuramoyl-tripeptide--D-alanyl-D-alanine ligase</fullName>
        <ecNumber evidence="10">6.3.2.10</ecNumber>
    </recommendedName>
    <alternativeName>
        <fullName evidence="10">D-alanyl-D-alanine-adding enzyme</fullName>
    </alternativeName>
</protein>
<dbReference type="Gene3D" id="3.40.1190.10">
    <property type="entry name" value="Mur-like, catalytic domain"/>
    <property type="match status" value="1"/>
</dbReference>
<dbReference type="GO" id="GO:0005524">
    <property type="term" value="F:ATP binding"/>
    <property type="evidence" value="ECO:0007669"/>
    <property type="project" value="UniProtKB-UniRule"/>
</dbReference>
<dbReference type="InterPro" id="IPR051046">
    <property type="entry name" value="MurCDEF_CellWall_CoF430Synth"/>
</dbReference>
<gene>
    <name evidence="10" type="primary">murF</name>
    <name evidence="14" type="ORF">HRQ91_04215</name>
</gene>
<dbReference type="InterPro" id="IPR035911">
    <property type="entry name" value="MurE/MurF_N"/>
</dbReference>
<keyword evidence="8 10" id="KW-0131">Cell cycle</keyword>
<evidence type="ECO:0000259" key="11">
    <source>
        <dbReference type="Pfam" id="PF01225"/>
    </source>
</evidence>
<dbReference type="EC" id="6.3.2.10" evidence="10"/>
<feature type="domain" description="Mur ligase central" evidence="13">
    <location>
        <begin position="138"/>
        <end position="360"/>
    </location>
</feature>
<dbReference type="Gene3D" id="3.40.1390.10">
    <property type="entry name" value="MurE/MurF, N-terminal domain"/>
    <property type="match status" value="1"/>
</dbReference>
<comment type="pathway">
    <text evidence="10">Cell wall biogenesis; peptidoglycan biosynthesis.</text>
</comment>
<comment type="function">
    <text evidence="10">Involved in cell wall formation. Catalyzes the final step in the synthesis of UDP-N-acetylmuramoyl-pentapeptide, the precursor of murein.</text>
</comment>
<evidence type="ECO:0000256" key="1">
    <source>
        <dbReference type="ARBA" id="ARBA00022490"/>
    </source>
</evidence>
<keyword evidence="2 10" id="KW-0436">Ligase</keyword>
<keyword evidence="5 10" id="KW-0067">ATP-binding</keyword>